<dbReference type="AlphaFoldDB" id="A0A930Y134"/>
<protein>
    <submittedName>
        <fullName evidence="2">Uncharacterized protein</fullName>
    </submittedName>
</protein>
<organism evidence="2 3">
    <name type="scientific">Candidatus Amphirhobacter heronislandensis</name>
    <dbReference type="NCBI Taxonomy" id="1732024"/>
    <lineage>
        <taxon>Bacteria</taxon>
        <taxon>Pseudomonadati</taxon>
        <taxon>Pseudomonadota</taxon>
        <taxon>Gammaproteobacteria</taxon>
        <taxon>Candidatus Tethybacterales</taxon>
        <taxon>Candidatus Tethybacteraceae</taxon>
        <taxon>Candidatus Amphirhobacter</taxon>
    </lineage>
</organism>
<sequence>MEKEESGPAKTSNRKAARLSIGLDLLKSRSGFSESEQPLESRSSFGESEQYLSEDGIHREFKTSIATAMRFERLPVKILVYIPFLLLCYYYLHPSGLSLDAGLQAILQGITAALLSDIVLEAVRKIPHYELRAGVSSFVTWAFMAAMIISLATLMLGIKPLWTTVIVAFLLLAIADRVILFMIMTLWMLSKFYLLLYVDDEVYPYFVWVLFSLIGVAFWLMLSTALFQKSRFKFWQYLLLRLAILVILTNWTVKTYTAIIYAGHEKQIYIGAALLFFFSVVAWIFFGLFPKKENPIWERILVMLGAGGAVFALQFAV</sequence>
<keyword evidence="1" id="KW-0812">Transmembrane</keyword>
<evidence type="ECO:0000313" key="3">
    <source>
        <dbReference type="Proteomes" id="UP000604381"/>
    </source>
</evidence>
<evidence type="ECO:0000256" key="1">
    <source>
        <dbReference type="SAM" id="Phobius"/>
    </source>
</evidence>
<evidence type="ECO:0000313" key="2">
    <source>
        <dbReference type="EMBL" id="MBF2734935.1"/>
    </source>
</evidence>
<comment type="caution">
    <text evidence="2">The sequence shown here is derived from an EMBL/GenBank/DDBJ whole genome shotgun (WGS) entry which is preliminary data.</text>
</comment>
<reference evidence="2" key="1">
    <citation type="submission" date="2020-10" db="EMBL/GenBank/DDBJ databases">
        <title>An improved Amphimedon queenslandica hologenome assembly reveals how three proteobacterial symbionts can extend the metabolic phenotypic of their marine sponge host.</title>
        <authorList>
            <person name="Degnan B."/>
            <person name="Degnan S."/>
            <person name="Xiang X."/>
        </authorList>
    </citation>
    <scope>NUCLEOTIDE SEQUENCE</scope>
    <source>
        <strain evidence="2">AqS2</strain>
    </source>
</reference>
<keyword evidence="1" id="KW-0472">Membrane</keyword>
<gene>
    <name evidence="2" type="ORF">ISN26_02425</name>
</gene>
<name>A0A930Y134_9GAMM</name>
<proteinExistence type="predicted"/>
<accession>A0A930Y134</accession>
<keyword evidence="1" id="KW-1133">Transmembrane helix</keyword>
<feature type="transmembrane region" description="Helical" evidence="1">
    <location>
        <begin position="268"/>
        <end position="289"/>
    </location>
</feature>
<feature type="transmembrane region" description="Helical" evidence="1">
    <location>
        <begin position="296"/>
        <end position="316"/>
    </location>
</feature>
<feature type="transmembrane region" description="Helical" evidence="1">
    <location>
        <begin position="165"/>
        <end position="190"/>
    </location>
</feature>
<feature type="transmembrane region" description="Helical" evidence="1">
    <location>
        <begin position="74"/>
        <end position="92"/>
    </location>
</feature>
<feature type="transmembrane region" description="Helical" evidence="1">
    <location>
        <begin position="239"/>
        <end position="262"/>
    </location>
</feature>
<dbReference type="EMBL" id="JADHEI010000028">
    <property type="protein sequence ID" value="MBF2734935.1"/>
    <property type="molecule type" value="Genomic_DNA"/>
</dbReference>
<dbReference type="Proteomes" id="UP000604381">
    <property type="component" value="Unassembled WGS sequence"/>
</dbReference>
<keyword evidence="3" id="KW-1185">Reference proteome</keyword>
<feature type="transmembrane region" description="Helical" evidence="1">
    <location>
        <begin position="202"/>
        <end position="227"/>
    </location>
</feature>
<feature type="transmembrane region" description="Helical" evidence="1">
    <location>
        <begin position="138"/>
        <end position="158"/>
    </location>
</feature>